<dbReference type="SUPFAM" id="SSF51338">
    <property type="entry name" value="Composite domain of metallo-dependent hydrolases"/>
    <property type="match status" value="1"/>
</dbReference>
<sequence length="430" mass="46850">MNFFKLLRSQCAGIRFPAGVLLVPLLAGASFGQPIDLLIKGGHVIDPGNRIDAIMDVAVTAGKITQVAAGIPVSDAKKVVDAKGLYVAPGFIDMHVHVFNGTSPDAYIANGHTSVAPDGFTFRAGVTTVVDAGSSGWRNFKLFKAQTIDRSQTRVLAFLNIVGAGMASRYEEQDLSDMNPVMVANMIRRLYPNLIVGIKSAHYWGDYSQVQRAVEAGKLADVPVMVDFGEHRPPLSIEKLFREYLRPGDIFTHTYAHGPNDRETVVDEHGKVKPFVLEMQKKGLVFDVGHGGGAFAWRQAIPSVKQGFLANVISTDLHTDSMNGGMKGLDNVISKFLNMGVSLADAILRVTWNPAQVIRRPDLGSLTVGNEADITVFNVRTGDFGFMDTRRLRMKGDKKLEAELTIRAGKVVWDLNGISVPGWESEMQGK</sequence>
<dbReference type="Gene3D" id="3.20.20.140">
    <property type="entry name" value="Metal-dependent hydrolases"/>
    <property type="match status" value="1"/>
</dbReference>
<dbReference type="PANTHER" id="PTHR42717">
    <property type="entry name" value="DIHYDROOROTASE-RELATED"/>
    <property type="match status" value="1"/>
</dbReference>
<feature type="modified residue" description="N6-carboxylysine" evidence="2">
    <location>
        <position position="199"/>
    </location>
</feature>
<dbReference type="GO" id="GO:0019213">
    <property type="term" value="F:deacetylase activity"/>
    <property type="evidence" value="ECO:0007669"/>
    <property type="project" value="InterPro"/>
</dbReference>
<dbReference type="Pfam" id="PF01979">
    <property type="entry name" value="Amidohydro_1"/>
    <property type="match status" value="1"/>
</dbReference>
<dbReference type="InterPro" id="IPR032466">
    <property type="entry name" value="Metal_Hydrolase"/>
</dbReference>
<dbReference type="GO" id="GO:0016810">
    <property type="term" value="F:hydrolase activity, acting on carbon-nitrogen (but not peptide) bonds"/>
    <property type="evidence" value="ECO:0007669"/>
    <property type="project" value="InterPro"/>
</dbReference>
<reference evidence="5" key="1">
    <citation type="submission" date="2024-06" db="EMBL/GenBank/DDBJ databases">
        <title>Sequencing and assembly of the genome of Dyadobacter sp. strain 676, a symbiont of Cyamopsis tetragonoloba.</title>
        <authorList>
            <person name="Guro P."/>
            <person name="Sazanova A."/>
            <person name="Kuznetsova I."/>
            <person name="Belimov A."/>
            <person name="Safronova V."/>
        </authorList>
    </citation>
    <scope>NUCLEOTIDE SEQUENCE</scope>
    <source>
        <strain evidence="5">676</strain>
    </source>
</reference>
<dbReference type="InterPro" id="IPR006680">
    <property type="entry name" value="Amidohydro-rel"/>
</dbReference>
<proteinExistence type="predicted"/>
<feature type="binding site" evidence="1">
    <location>
        <position position="316"/>
    </location>
    <ligand>
        <name>Zn(2+)</name>
        <dbReference type="ChEBI" id="CHEBI:29105"/>
        <label>1</label>
    </ligand>
</feature>
<protein>
    <submittedName>
        <fullName evidence="5">Amidohydrolase/deacetylase family metallohydrolase</fullName>
    </submittedName>
</protein>
<dbReference type="InterPro" id="IPR011059">
    <property type="entry name" value="Metal-dep_hydrolase_composite"/>
</dbReference>
<gene>
    <name evidence="5" type="ORF">ABV298_16530</name>
</gene>
<feature type="binding site" evidence="1">
    <location>
        <position position="97"/>
    </location>
    <ligand>
        <name>Zn(2+)</name>
        <dbReference type="ChEBI" id="CHEBI:29105"/>
        <label>1</label>
    </ligand>
</feature>
<dbReference type="RefSeq" id="WP_353717304.1">
    <property type="nucleotide sequence ID" value="NZ_CP159289.1"/>
</dbReference>
<dbReference type="PIRSF" id="PIRSF039004">
    <property type="entry name" value="ADE_EF_0837"/>
    <property type="match status" value="1"/>
</dbReference>
<dbReference type="SUPFAM" id="SSF51556">
    <property type="entry name" value="Metallo-dependent hydrolases"/>
    <property type="match status" value="1"/>
</dbReference>
<dbReference type="EMBL" id="CP159289">
    <property type="protein sequence ID" value="XCH21970.1"/>
    <property type="molecule type" value="Genomic_DNA"/>
</dbReference>
<dbReference type="GO" id="GO:0046872">
    <property type="term" value="F:metal ion binding"/>
    <property type="evidence" value="ECO:0007669"/>
    <property type="project" value="UniProtKB-KW"/>
</dbReference>
<feature type="binding site" evidence="1">
    <location>
        <position position="95"/>
    </location>
    <ligand>
        <name>Zn(2+)</name>
        <dbReference type="ChEBI" id="CHEBI:29105"/>
        <label>1</label>
    </ligand>
</feature>
<evidence type="ECO:0000256" key="2">
    <source>
        <dbReference type="PIRSR" id="PIRSR039004-2"/>
    </source>
</evidence>
<evidence type="ECO:0000259" key="3">
    <source>
        <dbReference type="Pfam" id="PF01979"/>
    </source>
</evidence>
<dbReference type="InterPro" id="IPR013108">
    <property type="entry name" value="Amidohydro_3"/>
</dbReference>
<keyword evidence="1" id="KW-0479">Metal-binding</keyword>
<evidence type="ECO:0000256" key="1">
    <source>
        <dbReference type="PIRSR" id="PIRSR039004-1"/>
    </source>
</evidence>
<evidence type="ECO:0000313" key="5">
    <source>
        <dbReference type="EMBL" id="XCH21970.1"/>
    </source>
</evidence>
<dbReference type="InterPro" id="IPR020043">
    <property type="entry name" value="Deacetylase_Atu3266-like"/>
</dbReference>
<feature type="domain" description="Amidohydrolase 3" evidence="4">
    <location>
        <begin position="78"/>
        <end position="102"/>
    </location>
</feature>
<dbReference type="NCBIfam" id="NF006689">
    <property type="entry name" value="PRK09237.1"/>
    <property type="match status" value="1"/>
</dbReference>
<dbReference type="Pfam" id="PF07969">
    <property type="entry name" value="Amidohydro_3"/>
    <property type="match status" value="1"/>
</dbReference>
<dbReference type="PANTHER" id="PTHR42717:SF1">
    <property type="entry name" value="IMIDAZOLONEPROPIONASE AND RELATED AMIDOHYDROLASES"/>
    <property type="match status" value="1"/>
</dbReference>
<dbReference type="AlphaFoldDB" id="A0AAU8FE52"/>
<evidence type="ECO:0000259" key="4">
    <source>
        <dbReference type="Pfam" id="PF07969"/>
    </source>
</evidence>
<feature type="binding site" description="via carbamate group" evidence="1">
    <location>
        <position position="199"/>
    </location>
    <ligand>
        <name>Zn(2+)</name>
        <dbReference type="ChEBI" id="CHEBI:29105"/>
        <label>2</label>
    </ligand>
</feature>
<feature type="binding site" description="via carbamate group" evidence="1">
    <location>
        <position position="199"/>
    </location>
    <ligand>
        <name>Zn(2+)</name>
        <dbReference type="ChEBI" id="CHEBI:29105"/>
        <label>1</label>
    </ligand>
</feature>
<organism evidence="5">
    <name type="scientific">Dyadobacter sp. 676</name>
    <dbReference type="NCBI Taxonomy" id="3088362"/>
    <lineage>
        <taxon>Bacteria</taxon>
        <taxon>Pseudomonadati</taxon>
        <taxon>Bacteroidota</taxon>
        <taxon>Cytophagia</taxon>
        <taxon>Cytophagales</taxon>
        <taxon>Spirosomataceae</taxon>
        <taxon>Dyadobacter</taxon>
    </lineage>
</organism>
<feature type="domain" description="Amidohydrolase-related" evidence="3">
    <location>
        <begin position="313"/>
        <end position="411"/>
    </location>
</feature>
<accession>A0AAU8FE52</accession>
<keyword evidence="1" id="KW-0862">Zinc</keyword>
<feature type="binding site" evidence="1">
    <location>
        <position position="253"/>
    </location>
    <ligand>
        <name>Zn(2+)</name>
        <dbReference type="ChEBI" id="CHEBI:29105"/>
        <label>2</label>
    </ligand>
</feature>
<dbReference type="Gene3D" id="2.30.40.10">
    <property type="entry name" value="Urease, subunit C, domain 1"/>
    <property type="match status" value="1"/>
</dbReference>
<name>A0AAU8FE52_9BACT</name>